<dbReference type="GO" id="GO:0042742">
    <property type="term" value="P:defense response to bacterium"/>
    <property type="evidence" value="ECO:0007669"/>
    <property type="project" value="UniProtKB-KW"/>
</dbReference>
<dbReference type="InterPro" id="IPR023347">
    <property type="entry name" value="Lysozyme_dom_sf"/>
</dbReference>
<gene>
    <name evidence="4" type="ORF">AXF13_09185</name>
</gene>
<dbReference type="Proteomes" id="UP000069241">
    <property type="component" value="Chromosome"/>
</dbReference>
<accession>A0A0X8JK53</accession>
<evidence type="ECO:0000256" key="2">
    <source>
        <dbReference type="ARBA" id="ARBA00022638"/>
    </source>
</evidence>
<keyword evidence="1" id="KW-0929">Antimicrobial</keyword>
<dbReference type="EMBL" id="CP014229">
    <property type="protein sequence ID" value="AMD90280.1"/>
    <property type="molecule type" value="Genomic_DNA"/>
</dbReference>
<evidence type="ECO:0000313" key="4">
    <source>
        <dbReference type="EMBL" id="AMD90280.1"/>
    </source>
</evidence>
<dbReference type="STRING" id="44742.AXF13_09185"/>
<dbReference type="KEGG" id="dfi:AXF13_09185"/>
<feature type="domain" description="Pesticin C-terminal" evidence="3">
    <location>
        <begin position="50"/>
        <end position="181"/>
    </location>
</feature>
<evidence type="ECO:0000259" key="3">
    <source>
        <dbReference type="Pfam" id="PF16754"/>
    </source>
</evidence>
<dbReference type="AlphaFoldDB" id="A0A0X8JK53"/>
<dbReference type="SUPFAM" id="SSF53955">
    <property type="entry name" value="Lysozyme-like"/>
    <property type="match status" value="1"/>
</dbReference>
<dbReference type="RefSeq" id="WP_062252785.1">
    <property type="nucleotide sequence ID" value="NZ_CP014229.1"/>
</dbReference>
<dbReference type="GO" id="GO:0003796">
    <property type="term" value="F:lysozyme activity"/>
    <property type="evidence" value="ECO:0007669"/>
    <property type="project" value="InterPro"/>
</dbReference>
<evidence type="ECO:0000256" key="1">
    <source>
        <dbReference type="ARBA" id="ARBA00022529"/>
    </source>
</evidence>
<dbReference type="Pfam" id="PF16754">
    <property type="entry name" value="Pesticin"/>
    <property type="match status" value="1"/>
</dbReference>
<dbReference type="CDD" id="cd16902">
    <property type="entry name" value="pesticin_lyz"/>
    <property type="match status" value="1"/>
</dbReference>
<dbReference type="InterPro" id="IPR023346">
    <property type="entry name" value="Lysozyme-like_dom_sf"/>
</dbReference>
<keyword evidence="5" id="KW-1185">Reference proteome</keyword>
<evidence type="ECO:0000313" key="5">
    <source>
        <dbReference type="Proteomes" id="UP000069241"/>
    </source>
</evidence>
<dbReference type="InterPro" id="IPR031922">
    <property type="entry name" value="Pesticin_C"/>
</dbReference>
<sequence>MNNKIHLDEIREVLNRPGFEGPQQLRGYIPCDLTTGGTANYYGGPNPERYVPMGISGVTIGTGVDLGQTDAATLGGMGVNPGIVNQLRPYLGQRKAAAVAVLHRLPLTIRQDTADDLDAAMLNHHVTKIADYYDRAVGVPGRFATLPWQAQAVIVSIQYQRGVSSPRKYPNTWKAFVNQDWADAADRLKNVSLWSGYQRRRRLEGKLLEELL</sequence>
<organism evidence="4 5">
    <name type="scientific">Desulfovibrio fairfieldensis</name>
    <dbReference type="NCBI Taxonomy" id="44742"/>
    <lineage>
        <taxon>Bacteria</taxon>
        <taxon>Pseudomonadati</taxon>
        <taxon>Thermodesulfobacteriota</taxon>
        <taxon>Desulfovibrionia</taxon>
        <taxon>Desulfovibrionales</taxon>
        <taxon>Desulfovibrionaceae</taxon>
        <taxon>Desulfovibrio</taxon>
    </lineage>
</organism>
<reference evidence="5" key="1">
    <citation type="submission" date="2016-02" db="EMBL/GenBank/DDBJ databases">
        <authorList>
            <person name="Holder M.E."/>
            <person name="Ajami N.J."/>
            <person name="Petrosino J.F."/>
        </authorList>
    </citation>
    <scope>NUCLEOTIDE SEQUENCE [LARGE SCALE GENOMIC DNA]</scope>
    <source>
        <strain evidence="5">CCUG 45958</strain>
    </source>
</reference>
<protein>
    <recommendedName>
        <fullName evidence="3">Pesticin C-terminal domain-containing protein</fullName>
    </recommendedName>
</protein>
<proteinExistence type="predicted"/>
<name>A0A0X8JK53_9BACT</name>
<keyword evidence="2" id="KW-0081">Bacteriolytic enzyme</keyword>
<dbReference type="GO" id="GO:0031640">
    <property type="term" value="P:killing of cells of another organism"/>
    <property type="evidence" value="ECO:0007669"/>
    <property type="project" value="UniProtKB-KW"/>
</dbReference>
<dbReference type="Gene3D" id="1.10.530.40">
    <property type="match status" value="1"/>
</dbReference>